<sequence length="324" mass="35495">MFALTQSLLYPTVNGEFTPDSHLASIQGGICMLVKAFRALGLLSALTFTLSVNAGDVRAAEPTVMSVNQCVDQMMGYLAPENLVSVTWLSHQPSELAIAPTLRDIPANFGFIEQVLELRPDIVMAGQYGASSLKPMVGKFNMRWVEIPLPQSLDDLQASWRMVGEAVRKPEQAADIVRGLRDYFADVHGKIADKQVKALVLNANGWIAGEGNFQDAFLDAIGVINVASEQGVQGWGQVDLETLVRWRPDLLVLVSNSYDSEALATNWVEHPLLKRRPSRFKPLYIPADWLSCGTPAMTLAAQKVADHILAHERKASEGEVADDL</sequence>
<dbReference type="InterPro" id="IPR050902">
    <property type="entry name" value="ABC_Transporter_SBP"/>
</dbReference>
<dbReference type="EMBL" id="CP000155">
    <property type="protein sequence ID" value="ABC33453.1"/>
    <property type="molecule type" value="Genomic_DNA"/>
</dbReference>
<dbReference type="Proteomes" id="UP000000238">
    <property type="component" value="Chromosome"/>
</dbReference>
<dbReference type="STRING" id="349521.HCH_06832"/>
<protein>
    <submittedName>
        <fullName evidence="2">ABC-type Fe3+-hydroxamate trasport system, periplasmic component</fullName>
    </submittedName>
</protein>
<keyword evidence="3" id="KW-1185">Reference proteome</keyword>
<gene>
    <name evidence="2" type="ordered locus">HCH_06832</name>
</gene>
<proteinExistence type="predicted"/>
<dbReference type="PROSITE" id="PS50983">
    <property type="entry name" value="FE_B12_PBP"/>
    <property type="match status" value="1"/>
</dbReference>
<evidence type="ECO:0000259" key="1">
    <source>
        <dbReference type="PROSITE" id="PS50983"/>
    </source>
</evidence>
<dbReference type="Gene3D" id="3.40.50.1980">
    <property type="entry name" value="Nitrogenase molybdenum iron protein domain"/>
    <property type="match status" value="2"/>
</dbReference>
<dbReference type="OrthoDB" id="6869405at2"/>
<dbReference type="AlphaFoldDB" id="Q2S7C1"/>
<evidence type="ECO:0000313" key="3">
    <source>
        <dbReference type="Proteomes" id="UP000000238"/>
    </source>
</evidence>
<name>Q2S7C1_HAHCH</name>
<dbReference type="KEGG" id="hch:HCH_06832"/>
<dbReference type="GO" id="GO:0071281">
    <property type="term" value="P:cellular response to iron ion"/>
    <property type="evidence" value="ECO:0007669"/>
    <property type="project" value="TreeGrafter"/>
</dbReference>
<dbReference type="PANTHER" id="PTHR30535:SF34">
    <property type="entry name" value="MOLYBDATE-BINDING PROTEIN MOLA"/>
    <property type="match status" value="1"/>
</dbReference>
<dbReference type="eggNOG" id="COG0614">
    <property type="taxonomic scope" value="Bacteria"/>
</dbReference>
<dbReference type="RefSeq" id="WP_011400503.1">
    <property type="nucleotide sequence ID" value="NC_007645.1"/>
</dbReference>
<feature type="domain" description="Fe/B12 periplasmic-binding" evidence="1">
    <location>
        <begin position="63"/>
        <end position="312"/>
    </location>
</feature>
<dbReference type="SUPFAM" id="SSF53807">
    <property type="entry name" value="Helical backbone' metal receptor"/>
    <property type="match status" value="1"/>
</dbReference>
<reference evidence="2 3" key="1">
    <citation type="journal article" date="2005" name="Nucleic Acids Res.">
        <title>Genomic blueprint of Hahella chejuensis, a marine microbe producing an algicidal agent.</title>
        <authorList>
            <person name="Jeong H."/>
            <person name="Yim J.H."/>
            <person name="Lee C."/>
            <person name="Choi S.-H."/>
            <person name="Park Y.K."/>
            <person name="Yoon S.H."/>
            <person name="Hur C.-G."/>
            <person name="Kang H.-Y."/>
            <person name="Kim D."/>
            <person name="Lee H.H."/>
            <person name="Park K.H."/>
            <person name="Park S.-H."/>
            <person name="Park H.-S."/>
            <person name="Lee H.K."/>
            <person name="Oh T.K."/>
            <person name="Kim J.F."/>
        </authorList>
    </citation>
    <scope>NUCLEOTIDE SEQUENCE [LARGE SCALE GENOMIC DNA]</scope>
    <source>
        <strain evidence="2 3">KCTC 2396</strain>
    </source>
</reference>
<evidence type="ECO:0000313" key="2">
    <source>
        <dbReference type="EMBL" id="ABC33453.1"/>
    </source>
</evidence>
<dbReference type="HOGENOM" id="CLU_038034_8_0_6"/>
<dbReference type="Pfam" id="PF01497">
    <property type="entry name" value="Peripla_BP_2"/>
    <property type="match status" value="1"/>
</dbReference>
<dbReference type="InterPro" id="IPR002491">
    <property type="entry name" value="ABC_transptr_periplasmic_BD"/>
</dbReference>
<accession>Q2S7C1</accession>
<dbReference type="PANTHER" id="PTHR30535">
    <property type="entry name" value="VITAMIN B12-BINDING PROTEIN"/>
    <property type="match status" value="1"/>
</dbReference>
<organism evidence="2 3">
    <name type="scientific">Hahella chejuensis (strain KCTC 2396)</name>
    <dbReference type="NCBI Taxonomy" id="349521"/>
    <lineage>
        <taxon>Bacteria</taxon>
        <taxon>Pseudomonadati</taxon>
        <taxon>Pseudomonadota</taxon>
        <taxon>Gammaproteobacteria</taxon>
        <taxon>Oceanospirillales</taxon>
        <taxon>Hahellaceae</taxon>
        <taxon>Hahella</taxon>
    </lineage>
</organism>